<dbReference type="AlphaFoldDB" id="A0A3E0GWN5"/>
<accession>A0A3E0GWN5</accession>
<dbReference type="OrthoDB" id="3576110at2"/>
<keyword evidence="2" id="KW-1185">Reference proteome</keyword>
<dbReference type="RefSeq" id="WP_147328900.1">
    <property type="nucleotide sequence ID" value="NZ_CP144376.1"/>
</dbReference>
<sequence>MPLASFHARLRCARITRRAHRVQAARAVESAIEKLIERRQAAAGGVAVGDGRALSQQNVDLVDELNQHRVDHRGHCRTCRDVWGAPVAAPCVPLSELVATLAGDHHATAGAAA</sequence>
<evidence type="ECO:0000313" key="1">
    <source>
        <dbReference type="EMBL" id="REH31095.1"/>
    </source>
</evidence>
<proteinExistence type="predicted"/>
<protein>
    <submittedName>
        <fullName evidence="1">Uncharacterized protein</fullName>
    </submittedName>
</protein>
<name>A0A3E0GWN5_9PSEU</name>
<reference evidence="1 2" key="1">
    <citation type="submission" date="2018-08" db="EMBL/GenBank/DDBJ databases">
        <title>Genomic Encyclopedia of Archaeal and Bacterial Type Strains, Phase II (KMG-II): from individual species to whole genera.</title>
        <authorList>
            <person name="Goeker M."/>
        </authorList>
    </citation>
    <scope>NUCLEOTIDE SEQUENCE [LARGE SCALE GENOMIC DNA]</scope>
    <source>
        <strain evidence="1 2">DSM 45791</strain>
    </source>
</reference>
<comment type="caution">
    <text evidence="1">The sequence shown here is derived from an EMBL/GenBank/DDBJ whole genome shotgun (WGS) entry which is preliminary data.</text>
</comment>
<evidence type="ECO:0000313" key="2">
    <source>
        <dbReference type="Proteomes" id="UP000256269"/>
    </source>
</evidence>
<gene>
    <name evidence="1" type="ORF">BCF44_122118</name>
</gene>
<dbReference type="EMBL" id="QUNO01000022">
    <property type="protein sequence ID" value="REH31095.1"/>
    <property type="molecule type" value="Genomic_DNA"/>
</dbReference>
<organism evidence="1 2">
    <name type="scientific">Kutzneria buriramensis</name>
    <dbReference type="NCBI Taxonomy" id="1045776"/>
    <lineage>
        <taxon>Bacteria</taxon>
        <taxon>Bacillati</taxon>
        <taxon>Actinomycetota</taxon>
        <taxon>Actinomycetes</taxon>
        <taxon>Pseudonocardiales</taxon>
        <taxon>Pseudonocardiaceae</taxon>
        <taxon>Kutzneria</taxon>
    </lineage>
</organism>
<dbReference type="Proteomes" id="UP000256269">
    <property type="component" value="Unassembled WGS sequence"/>
</dbReference>